<keyword evidence="1" id="KW-0472">Membrane</keyword>
<protein>
    <submittedName>
        <fullName evidence="2">Putative iron-regulated membrane protein</fullName>
    </submittedName>
</protein>
<feature type="transmembrane region" description="Helical" evidence="1">
    <location>
        <begin position="444"/>
        <end position="463"/>
    </location>
</feature>
<comment type="caution">
    <text evidence="2">The sequence shown here is derived from an EMBL/GenBank/DDBJ whole genome shotgun (WGS) entry which is preliminary data.</text>
</comment>
<evidence type="ECO:0000313" key="2">
    <source>
        <dbReference type="EMBL" id="MBB6523578.1"/>
    </source>
</evidence>
<keyword evidence="3" id="KW-1185">Reference proteome</keyword>
<feature type="transmembrane region" description="Helical" evidence="1">
    <location>
        <begin position="416"/>
        <end position="437"/>
    </location>
</feature>
<dbReference type="Pfam" id="PF03929">
    <property type="entry name" value="PepSY_TM"/>
    <property type="match status" value="1"/>
</dbReference>
<gene>
    <name evidence="2" type="ORF">HNR48_003892</name>
</gene>
<dbReference type="InterPro" id="IPR005625">
    <property type="entry name" value="PepSY-ass_TM"/>
</dbReference>
<feature type="transmembrane region" description="Helical" evidence="1">
    <location>
        <begin position="343"/>
        <end position="363"/>
    </location>
</feature>
<reference evidence="2 3" key="1">
    <citation type="submission" date="2020-08" db="EMBL/GenBank/DDBJ databases">
        <title>Genomic Encyclopedia of Type Strains, Phase IV (KMG-IV): sequencing the most valuable type-strain genomes for metagenomic binning, comparative biology and taxonomic classification.</title>
        <authorList>
            <person name="Goeker M."/>
        </authorList>
    </citation>
    <scope>NUCLEOTIDE SEQUENCE [LARGE SCALE GENOMIC DNA]</scope>
    <source>
        <strain evidence="2 3">DSM 22368</strain>
    </source>
</reference>
<dbReference type="PANTHER" id="PTHR34219:SF4">
    <property type="entry name" value="PEPSY DOMAIN-CONTAINING PROTEIN"/>
    <property type="match status" value="1"/>
</dbReference>
<dbReference type="InParanoid" id="A0A7X0MXL0"/>
<feature type="transmembrane region" description="Helical" evidence="1">
    <location>
        <begin position="12"/>
        <end position="36"/>
    </location>
</feature>
<dbReference type="EMBL" id="JACHHT010000004">
    <property type="protein sequence ID" value="MBB6523578.1"/>
    <property type="molecule type" value="Genomic_DNA"/>
</dbReference>
<dbReference type="AlphaFoldDB" id="A0A7X0MXL0"/>
<keyword evidence="1" id="KW-1133">Transmembrane helix</keyword>
<keyword evidence="1" id="KW-0812">Transmembrane</keyword>
<dbReference type="RefSeq" id="WP_166843408.1">
    <property type="nucleotide sequence ID" value="NZ_JAAONY010000004.1"/>
</dbReference>
<name>A0A7X0MXL0_9GAMM</name>
<feature type="transmembrane region" description="Helical" evidence="1">
    <location>
        <begin position="383"/>
        <end position="404"/>
    </location>
</feature>
<feature type="transmembrane region" description="Helical" evidence="1">
    <location>
        <begin position="202"/>
        <end position="223"/>
    </location>
</feature>
<feature type="transmembrane region" description="Helical" evidence="1">
    <location>
        <begin position="142"/>
        <end position="164"/>
    </location>
</feature>
<dbReference type="Proteomes" id="UP000528457">
    <property type="component" value="Unassembled WGS sequence"/>
</dbReference>
<proteinExistence type="predicted"/>
<feature type="transmembrane region" description="Helical" evidence="1">
    <location>
        <begin position="483"/>
        <end position="499"/>
    </location>
</feature>
<accession>A0A7X0MXL0</accession>
<sequence>MKKDFRHSMTWLHTWAGLVFCWLLYFMFVTGTLGYLDTELDQWMKPEMKPAQEQNLGQDLSQAVAFLQNKAPDAERWFISPANHRDNPQLRVSWHYPRDSDKSNGRALIDQHNGEELEHRDTAGGQTLYRMHYRLHYLPSGWGFRLTSIFTLAMFIALLTGVVAHRKLFKDFFSFRPQKGKAAWLDMHNVTSIASLPFQLMITYSGLIFAITTWMPFIGVGAYDFDVKSLRKDLNELRGTPRIEASGESAELIDMHQLANNITAQFGSDNKVRFIEIRHPGDRHAKAFVRSHLSGPIQEQQSLQFNAVTAQLENQQKESNALEVRNTFINLHEGLFAGPGLRLLYILSGLLGCIMVATGAIYYAQKRRREKQAPSRQQTLLDILNGGTIVGLPIAICGFMLANRLLPITLEDRADWEVHCLFLSWLATFAMAGMYAHKAMWHKLCLSLAICLLAVPLVNYVSVERGLGQTSLESDPLFVISDWVFLGLVGLSTVVSYFLKRKSLAPSSANQRALQTGQTV</sequence>
<organism evidence="2 3">
    <name type="scientific">Pseudoteredinibacter isoporae</name>
    <dbReference type="NCBI Taxonomy" id="570281"/>
    <lineage>
        <taxon>Bacteria</taxon>
        <taxon>Pseudomonadati</taxon>
        <taxon>Pseudomonadota</taxon>
        <taxon>Gammaproteobacteria</taxon>
        <taxon>Cellvibrionales</taxon>
        <taxon>Cellvibrionaceae</taxon>
        <taxon>Pseudoteredinibacter</taxon>
    </lineage>
</organism>
<dbReference type="PANTHER" id="PTHR34219">
    <property type="entry name" value="IRON-REGULATED INNER MEMBRANE PROTEIN-RELATED"/>
    <property type="match status" value="1"/>
</dbReference>
<evidence type="ECO:0000313" key="3">
    <source>
        <dbReference type="Proteomes" id="UP000528457"/>
    </source>
</evidence>
<evidence type="ECO:0000256" key="1">
    <source>
        <dbReference type="SAM" id="Phobius"/>
    </source>
</evidence>